<dbReference type="InterPro" id="IPR007627">
    <property type="entry name" value="RNA_pol_sigma70_r2"/>
</dbReference>
<evidence type="ECO:0000256" key="1">
    <source>
        <dbReference type="ARBA" id="ARBA00010641"/>
    </source>
</evidence>
<dbReference type="Gene3D" id="1.10.1740.10">
    <property type="match status" value="1"/>
</dbReference>
<keyword evidence="9" id="KW-1185">Reference proteome</keyword>
<evidence type="ECO:0000256" key="4">
    <source>
        <dbReference type="ARBA" id="ARBA00023163"/>
    </source>
</evidence>
<dbReference type="InterPro" id="IPR013249">
    <property type="entry name" value="RNA_pol_sigma70_r4_t2"/>
</dbReference>
<dbReference type="SUPFAM" id="SSF88946">
    <property type="entry name" value="Sigma2 domain of RNA polymerase sigma factors"/>
    <property type="match status" value="1"/>
</dbReference>
<reference evidence="8 10" key="2">
    <citation type="submission" date="2020-07" db="EMBL/GenBank/DDBJ databases">
        <title>Sequencing the genomes of 1000 actinobacteria strains.</title>
        <authorList>
            <person name="Klenk H.-P."/>
        </authorList>
    </citation>
    <scope>NUCLEOTIDE SEQUENCE [LARGE SCALE GENOMIC DNA]</scope>
    <source>
        <strain evidence="8 10">DSM 10309</strain>
    </source>
</reference>
<dbReference type="InterPro" id="IPR014284">
    <property type="entry name" value="RNA_pol_sigma-70_dom"/>
</dbReference>
<dbReference type="InterPro" id="IPR036388">
    <property type="entry name" value="WH-like_DNA-bd_sf"/>
</dbReference>
<dbReference type="Gene3D" id="1.10.10.10">
    <property type="entry name" value="Winged helix-like DNA-binding domain superfamily/Winged helix DNA-binding domain"/>
    <property type="match status" value="1"/>
</dbReference>
<name>A0A7W3JKA4_9MICO</name>
<evidence type="ECO:0000259" key="5">
    <source>
        <dbReference type="Pfam" id="PF04542"/>
    </source>
</evidence>
<dbReference type="PANTHER" id="PTHR43133">
    <property type="entry name" value="RNA POLYMERASE ECF-TYPE SIGMA FACTO"/>
    <property type="match status" value="1"/>
</dbReference>
<keyword evidence="2" id="KW-0805">Transcription regulation</keyword>
<gene>
    <name evidence="8" type="ORF">FB463_002639</name>
    <name evidence="7" type="ORF">FFA01_28210</name>
</gene>
<dbReference type="OrthoDB" id="5243766at2"/>
<dbReference type="Proteomes" id="UP000321154">
    <property type="component" value="Unassembled WGS sequence"/>
</dbReference>
<organism evidence="8 10">
    <name type="scientific">Frigoribacterium faeni</name>
    <dbReference type="NCBI Taxonomy" id="145483"/>
    <lineage>
        <taxon>Bacteria</taxon>
        <taxon>Bacillati</taxon>
        <taxon>Actinomycetota</taxon>
        <taxon>Actinomycetes</taxon>
        <taxon>Micrococcales</taxon>
        <taxon>Microbacteriaceae</taxon>
        <taxon>Frigoribacterium</taxon>
    </lineage>
</organism>
<dbReference type="Pfam" id="PF04542">
    <property type="entry name" value="Sigma70_r2"/>
    <property type="match status" value="1"/>
</dbReference>
<dbReference type="Pfam" id="PF08281">
    <property type="entry name" value="Sigma70_r4_2"/>
    <property type="match status" value="1"/>
</dbReference>
<reference evidence="7 9" key="1">
    <citation type="submission" date="2019-07" db="EMBL/GenBank/DDBJ databases">
        <title>Whole genome shotgun sequence of Frigoribacterium faeni NBRC 103066.</title>
        <authorList>
            <person name="Hosoyama A."/>
            <person name="Uohara A."/>
            <person name="Ohji S."/>
            <person name="Ichikawa N."/>
        </authorList>
    </citation>
    <scope>NUCLEOTIDE SEQUENCE [LARGE SCALE GENOMIC DNA]</scope>
    <source>
        <strain evidence="7 9">NBRC 103066</strain>
    </source>
</reference>
<dbReference type="RefSeq" id="WP_146856837.1">
    <property type="nucleotide sequence ID" value="NZ_BAAAHR010000003.1"/>
</dbReference>
<dbReference type="Proteomes" id="UP000522688">
    <property type="component" value="Unassembled WGS sequence"/>
</dbReference>
<protein>
    <submittedName>
        <fullName evidence="7 8">RNA polymerase sigma-70 factor</fullName>
    </submittedName>
</protein>
<evidence type="ECO:0000313" key="7">
    <source>
        <dbReference type="EMBL" id="GEK84512.1"/>
    </source>
</evidence>
<dbReference type="GO" id="GO:0003677">
    <property type="term" value="F:DNA binding"/>
    <property type="evidence" value="ECO:0007669"/>
    <property type="project" value="InterPro"/>
</dbReference>
<comment type="caution">
    <text evidence="8">The sequence shown here is derived from an EMBL/GenBank/DDBJ whole genome shotgun (WGS) entry which is preliminary data.</text>
</comment>
<dbReference type="EMBL" id="JACGWW010000004">
    <property type="protein sequence ID" value="MBA8814368.1"/>
    <property type="molecule type" value="Genomic_DNA"/>
</dbReference>
<evidence type="ECO:0000313" key="9">
    <source>
        <dbReference type="Proteomes" id="UP000321154"/>
    </source>
</evidence>
<dbReference type="CDD" id="cd06171">
    <property type="entry name" value="Sigma70_r4"/>
    <property type="match status" value="1"/>
</dbReference>
<dbReference type="InterPro" id="IPR013325">
    <property type="entry name" value="RNA_pol_sigma_r2"/>
</dbReference>
<dbReference type="InterPro" id="IPR039425">
    <property type="entry name" value="RNA_pol_sigma-70-like"/>
</dbReference>
<evidence type="ECO:0000256" key="2">
    <source>
        <dbReference type="ARBA" id="ARBA00023015"/>
    </source>
</evidence>
<dbReference type="SUPFAM" id="SSF88659">
    <property type="entry name" value="Sigma3 and sigma4 domains of RNA polymerase sigma factors"/>
    <property type="match status" value="1"/>
</dbReference>
<evidence type="ECO:0000313" key="10">
    <source>
        <dbReference type="Proteomes" id="UP000522688"/>
    </source>
</evidence>
<keyword evidence="4" id="KW-0804">Transcription</keyword>
<accession>A0A7W3JKA4</accession>
<feature type="domain" description="RNA polymerase sigma-70 region 2" evidence="5">
    <location>
        <begin position="26"/>
        <end position="92"/>
    </location>
</feature>
<dbReference type="AlphaFoldDB" id="A0A7W3JKA4"/>
<keyword evidence="3" id="KW-0731">Sigma factor</keyword>
<dbReference type="GO" id="GO:0016987">
    <property type="term" value="F:sigma factor activity"/>
    <property type="evidence" value="ECO:0007669"/>
    <property type="project" value="UniProtKB-KW"/>
</dbReference>
<dbReference type="InterPro" id="IPR013324">
    <property type="entry name" value="RNA_pol_sigma_r3/r4-like"/>
</dbReference>
<dbReference type="GO" id="GO:0006352">
    <property type="term" value="P:DNA-templated transcription initiation"/>
    <property type="evidence" value="ECO:0007669"/>
    <property type="project" value="InterPro"/>
</dbReference>
<evidence type="ECO:0000259" key="6">
    <source>
        <dbReference type="Pfam" id="PF08281"/>
    </source>
</evidence>
<proteinExistence type="inferred from homology"/>
<feature type="domain" description="RNA polymerase sigma factor 70 region 4 type 2" evidence="6">
    <location>
        <begin position="120"/>
        <end position="169"/>
    </location>
</feature>
<dbReference type="PANTHER" id="PTHR43133:SF51">
    <property type="entry name" value="RNA POLYMERASE SIGMA FACTOR"/>
    <property type="match status" value="1"/>
</dbReference>
<sequence>MDPTALGDAELIKRASTGNRQALSSLFDRYATAVTRYAWALAPSRMDVEEIVQDTFVTLWKKSGEMTLPNDSLLPWLLVVCRNHALNQRRKLALAAADALPDDLVAPDASEARETLRFVRETIDALSPDDRAICELCLIEGLSYKEAAERLGMTVGAVTKRVSRTRSRLRKAVTNDEH</sequence>
<evidence type="ECO:0000256" key="3">
    <source>
        <dbReference type="ARBA" id="ARBA00023082"/>
    </source>
</evidence>
<dbReference type="NCBIfam" id="TIGR02937">
    <property type="entry name" value="sigma70-ECF"/>
    <property type="match status" value="1"/>
</dbReference>
<evidence type="ECO:0000313" key="8">
    <source>
        <dbReference type="EMBL" id="MBA8814368.1"/>
    </source>
</evidence>
<comment type="similarity">
    <text evidence="1">Belongs to the sigma-70 factor family. ECF subfamily.</text>
</comment>
<dbReference type="EMBL" id="BJUV01000041">
    <property type="protein sequence ID" value="GEK84512.1"/>
    <property type="molecule type" value="Genomic_DNA"/>
</dbReference>